<keyword evidence="9" id="KW-0812">Transmembrane</keyword>
<dbReference type="GO" id="GO:0043065">
    <property type="term" value="P:positive regulation of apoptotic process"/>
    <property type="evidence" value="ECO:0007669"/>
    <property type="project" value="TreeGrafter"/>
</dbReference>
<comment type="caution">
    <text evidence="7">Lacks conserved residue(s) required for the propagation of feature annotation.</text>
</comment>
<dbReference type="PANTHER" id="PTHR46330:SF16">
    <property type="entry name" value="TUMOR NECROSIS FACTOR RECEPTOR SUPERFAMILY MEMBER 22"/>
    <property type="match status" value="1"/>
</dbReference>
<feature type="repeat" description="TNFR-Cys" evidence="7">
    <location>
        <begin position="66"/>
        <end position="106"/>
    </location>
</feature>
<name>A0A8C0CMV8_BALMU</name>
<dbReference type="InterPro" id="IPR001368">
    <property type="entry name" value="TNFR/NGFR_Cys_rich_reg"/>
</dbReference>
<feature type="region of interest" description="Disordered" evidence="8">
    <location>
        <begin position="274"/>
        <end position="321"/>
    </location>
</feature>
<evidence type="ECO:0000256" key="2">
    <source>
        <dbReference type="ARBA" id="ARBA00022737"/>
    </source>
</evidence>
<dbReference type="InterPro" id="IPR034062">
    <property type="entry name" value="TNFRSF26_N"/>
</dbReference>
<feature type="disulfide bond" evidence="7">
    <location>
        <begin position="88"/>
        <end position="106"/>
    </location>
</feature>
<comment type="subcellular location">
    <subcellularLocation>
        <location evidence="1">Membrane</location>
    </subcellularLocation>
</comment>
<protein>
    <recommendedName>
        <fullName evidence="11">TNFR-Cys domain-containing protein</fullName>
    </recommendedName>
</protein>
<feature type="chain" id="PRO_5034365891" description="TNFR-Cys domain-containing protein" evidence="10">
    <location>
        <begin position="25"/>
        <end position="403"/>
    </location>
</feature>
<organism evidence="12">
    <name type="scientific">Balaenoptera musculus</name>
    <name type="common">Blue whale</name>
    <dbReference type="NCBI Taxonomy" id="9771"/>
    <lineage>
        <taxon>Eukaryota</taxon>
        <taxon>Metazoa</taxon>
        <taxon>Chordata</taxon>
        <taxon>Craniata</taxon>
        <taxon>Vertebrata</taxon>
        <taxon>Euteleostomi</taxon>
        <taxon>Mammalia</taxon>
        <taxon>Eutheria</taxon>
        <taxon>Laurasiatheria</taxon>
        <taxon>Artiodactyla</taxon>
        <taxon>Whippomorpha</taxon>
        <taxon>Cetacea</taxon>
        <taxon>Mysticeti</taxon>
        <taxon>Balaenopteridae</taxon>
        <taxon>Balaenoptera</taxon>
    </lineage>
</organism>
<evidence type="ECO:0000313" key="12">
    <source>
        <dbReference type="Ensembl" id="ENSBMSP00010007946.1"/>
    </source>
</evidence>
<keyword evidence="3 9" id="KW-0472">Membrane</keyword>
<feature type="domain" description="TNFR-Cys" evidence="11">
    <location>
        <begin position="107"/>
        <end position="147"/>
    </location>
</feature>
<feature type="region of interest" description="Disordered" evidence="8">
    <location>
        <begin position="227"/>
        <end position="260"/>
    </location>
</feature>
<dbReference type="PROSITE" id="PS00652">
    <property type="entry name" value="TNFR_NGFR_1"/>
    <property type="match status" value="1"/>
</dbReference>
<proteinExistence type="predicted"/>
<dbReference type="GO" id="GO:0036462">
    <property type="term" value="P:TRAIL-activated apoptotic signaling pathway"/>
    <property type="evidence" value="ECO:0007669"/>
    <property type="project" value="TreeGrafter"/>
</dbReference>
<keyword evidence="9" id="KW-1133">Transmembrane helix</keyword>
<dbReference type="AlphaFoldDB" id="A0A8C0CMV8"/>
<dbReference type="CDD" id="cd15837">
    <property type="entry name" value="TNFRSF26"/>
    <property type="match status" value="1"/>
</dbReference>
<evidence type="ECO:0000259" key="11">
    <source>
        <dbReference type="PROSITE" id="PS50050"/>
    </source>
</evidence>
<dbReference type="PROSITE" id="PS50050">
    <property type="entry name" value="TNFR_NGFR_2"/>
    <property type="match status" value="2"/>
</dbReference>
<sequence>MVPRERAVLAVLPLFAAQVTMATGETRCKPGEYEVTGLCHSSKLCPAGHYVSKYIDQDHSIRECRECESGTFRAHPSEESSCVPCSQCREDQEVVTECFPTSDRLCQCKQGSFYCDSKHCTESCFRCKRCEDSTILQPCNATRDTVCAVKIHPEAGNLKWLWIPLAVAMGLSIATAIIIATFRHYRRRAAWFFQSVVGFVKQNPKEPGSPSPRSSQPKEMQMPIDLERGQPAPGVETRPLSEVEDSALAPKARTRLGPSKDAGEIFELQELGAKGSPAAPEQTLQQTQAPEAPRPPGQAEVSPSLRSLEQAGSRRSRCRQGHFPPRALRENLVQASPSFWWFPAICEVPWLGEASPHLCLHLHVAFSLCEDNLTLPTCEWLQERRNSCIPSSRMVIPGDDLQD</sequence>
<feature type="domain" description="TNFR-Cys" evidence="11">
    <location>
        <begin position="66"/>
        <end position="106"/>
    </location>
</feature>
<evidence type="ECO:0000256" key="4">
    <source>
        <dbReference type="ARBA" id="ARBA00023157"/>
    </source>
</evidence>
<accession>A0A8C0CMV8</accession>
<keyword evidence="5" id="KW-0675">Receptor</keyword>
<feature type="repeat" description="TNFR-Cys" evidence="7">
    <location>
        <begin position="107"/>
        <end position="147"/>
    </location>
</feature>
<dbReference type="Pfam" id="PF00020">
    <property type="entry name" value="TNFR_c6"/>
    <property type="match status" value="2"/>
</dbReference>
<dbReference type="InterPro" id="IPR052491">
    <property type="entry name" value="TNFRSF10"/>
</dbReference>
<feature type="signal peptide" evidence="10">
    <location>
        <begin position="1"/>
        <end position="24"/>
    </location>
</feature>
<dbReference type="OMA" id="DSCECEN"/>
<evidence type="ECO:0000256" key="8">
    <source>
        <dbReference type="SAM" id="MobiDB-lite"/>
    </source>
</evidence>
<evidence type="ECO:0000256" key="5">
    <source>
        <dbReference type="ARBA" id="ARBA00023170"/>
    </source>
</evidence>
<dbReference type="Gene3D" id="2.10.50.10">
    <property type="entry name" value="Tumor Necrosis Factor Receptor, subunit A, domain 2"/>
    <property type="match status" value="2"/>
</dbReference>
<dbReference type="Ensembl" id="ENSBMST00010008875.1">
    <property type="protein sequence ID" value="ENSBMSP00010007946.1"/>
    <property type="gene ID" value="ENSBMSG00010005900.1"/>
</dbReference>
<keyword evidence="4 7" id="KW-1015">Disulfide bond</keyword>
<dbReference type="PANTHER" id="PTHR46330">
    <property type="entry name" value="TUMOR NECROSIS FACTOR RECEPTOR SUPERFAMILY MEMBER 10B"/>
    <property type="match status" value="1"/>
</dbReference>
<evidence type="ECO:0000256" key="6">
    <source>
        <dbReference type="ARBA" id="ARBA00023180"/>
    </source>
</evidence>
<reference evidence="12" key="1">
    <citation type="submission" date="2023-09" db="UniProtKB">
        <authorList>
            <consortium name="Ensembl"/>
        </authorList>
    </citation>
    <scope>IDENTIFICATION</scope>
</reference>
<keyword evidence="10" id="KW-0732">Signal</keyword>
<dbReference type="GeneTree" id="ENSGT00930000151070"/>
<keyword evidence="6" id="KW-0325">Glycoprotein</keyword>
<evidence type="ECO:0000256" key="9">
    <source>
        <dbReference type="SAM" id="Phobius"/>
    </source>
</evidence>
<feature type="transmembrane region" description="Helical" evidence="9">
    <location>
        <begin position="160"/>
        <end position="182"/>
    </location>
</feature>
<evidence type="ECO:0000256" key="1">
    <source>
        <dbReference type="ARBA" id="ARBA00004370"/>
    </source>
</evidence>
<feature type="disulfide bond" evidence="7">
    <location>
        <begin position="85"/>
        <end position="98"/>
    </location>
</feature>
<dbReference type="SUPFAM" id="SSF57586">
    <property type="entry name" value="TNF receptor-like"/>
    <property type="match status" value="2"/>
</dbReference>
<feature type="disulfide bond" evidence="7">
    <location>
        <begin position="67"/>
        <end position="82"/>
    </location>
</feature>
<dbReference type="GO" id="GO:0009986">
    <property type="term" value="C:cell surface"/>
    <property type="evidence" value="ECO:0007669"/>
    <property type="project" value="TreeGrafter"/>
</dbReference>
<evidence type="ECO:0000256" key="7">
    <source>
        <dbReference type="PROSITE-ProRule" id="PRU00206"/>
    </source>
</evidence>
<dbReference type="SMART" id="SM00208">
    <property type="entry name" value="TNFR"/>
    <property type="match status" value="3"/>
</dbReference>
<keyword evidence="2" id="KW-0677">Repeat</keyword>
<evidence type="ECO:0000256" key="3">
    <source>
        <dbReference type="ARBA" id="ARBA00023136"/>
    </source>
</evidence>
<dbReference type="GO" id="GO:0005886">
    <property type="term" value="C:plasma membrane"/>
    <property type="evidence" value="ECO:0007669"/>
    <property type="project" value="TreeGrafter"/>
</dbReference>
<evidence type="ECO:0000256" key="10">
    <source>
        <dbReference type="SAM" id="SignalP"/>
    </source>
</evidence>